<feature type="domain" description="FecR N-terminal" evidence="3">
    <location>
        <begin position="15"/>
        <end position="53"/>
    </location>
</feature>
<gene>
    <name evidence="4" type="ORF">J4G78_08055</name>
</gene>
<dbReference type="Proteomes" id="UP000663923">
    <property type="component" value="Chromosome"/>
</dbReference>
<protein>
    <submittedName>
        <fullName evidence="4">FecR domain-containing protein</fullName>
    </submittedName>
</protein>
<keyword evidence="5" id="KW-1185">Reference proteome</keyword>
<dbReference type="Pfam" id="PF16220">
    <property type="entry name" value="DUF4880"/>
    <property type="match status" value="1"/>
</dbReference>
<feature type="transmembrane region" description="Helical" evidence="1">
    <location>
        <begin position="96"/>
        <end position="118"/>
    </location>
</feature>
<keyword evidence="1" id="KW-0812">Transmembrane</keyword>
<dbReference type="RefSeq" id="WP_207989950.1">
    <property type="nucleotide sequence ID" value="NZ_CP071794.1"/>
</dbReference>
<evidence type="ECO:0000313" key="5">
    <source>
        <dbReference type="Proteomes" id="UP000663923"/>
    </source>
</evidence>
<sequence length="349" mass="38425">MTGYIANDDFMNEDEQAAIWCLRLAEDSLSDEERQTFDNWYAEPLNARAFREALVIWQSADEAAERPELIHIRSQALQSLRHANSRRWARGILDHWRWPAGLVAAMLIAILTGVMLFYTPTQIYETGTGERQVIALEDGSKLSLDALTSVEARMTDDGRELRLLTGRAKFDVAKDSLRPFSVAAGNKIVVATGTSFSVELLSEQARVVLYEGSVEILDQVDGTAKARPIAINKTRLQSDNILVPGSELVAPLSSSTADIAPIDVERSLSWEAGQISFDNERLSSAVERINRYSDQTLIVGDQSAANIRLNGVFTAGDTEAFVEAVTALHDVKAVRETGRLTLKSGKTAK</sequence>
<evidence type="ECO:0000256" key="1">
    <source>
        <dbReference type="SAM" id="Phobius"/>
    </source>
</evidence>
<evidence type="ECO:0000259" key="3">
    <source>
        <dbReference type="Pfam" id="PF16220"/>
    </source>
</evidence>
<evidence type="ECO:0000259" key="2">
    <source>
        <dbReference type="Pfam" id="PF04773"/>
    </source>
</evidence>
<dbReference type="EMBL" id="CP071794">
    <property type="protein sequence ID" value="QTD57465.1"/>
    <property type="molecule type" value="Genomic_DNA"/>
</dbReference>
<dbReference type="InterPro" id="IPR012373">
    <property type="entry name" value="Ferrdict_sens_TM"/>
</dbReference>
<evidence type="ECO:0000313" key="4">
    <source>
        <dbReference type="EMBL" id="QTD57465.1"/>
    </source>
</evidence>
<keyword evidence="1" id="KW-0472">Membrane</keyword>
<dbReference type="PANTHER" id="PTHR30273">
    <property type="entry name" value="PERIPLASMIC SIGNAL SENSOR AND SIGMA FACTOR ACTIVATOR FECR-RELATED"/>
    <property type="match status" value="1"/>
</dbReference>
<name>A0ABX7TAG4_9SPHN</name>
<dbReference type="InterPro" id="IPR006860">
    <property type="entry name" value="FecR"/>
</dbReference>
<accession>A0ABX7TAG4</accession>
<dbReference type="Gene3D" id="3.55.50.30">
    <property type="match status" value="1"/>
</dbReference>
<reference evidence="4 5" key="1">
    <citation type="submission" date="2021-03" db="EMBL/GenBank/DDBJ databases">
        <title>Complete genome of Parasphingorhabdus_sp.JHSY0214.</title>
        <authorList>
            <person name="Yoo J.H."/>
            <person name="Bae J.W."/>
        </authorList>
    </citation>
    <scope>NUCLEOTIDE SEQUENCE [LARGE SCALE GENOMIC DNA]</scope>
    <source>
        <strain evidence="4 5">JHSY0214</strain>
    </source>
</reference>
<dbReference type="Pfam" id="PF04773">
    <property type="entry name" value="FecR"/>
    <property type="match status" value="1"/>
</dbReference>
<proteinExistence type="predicted"/>
<keyword evidence="1" id="KW-1133">Transmembrane helix</keyword>
<feature type="domain" description="FecR protein" evidence="2">
    <location>
        <begin position="124"/>
        <end position="215"/>
    </location>
</feature>
<dbReference type="PANTHER" id="PTHR30273:SF2">
    <property type="entry name" value="PROTEIN FECR"/>
    <property type="match status" value="1"/>
</dbReference>
<dbReference type="InterPro" id="IPR032623">
    <property type="entry name" value="FecR_N"/>
</dbReference>
<dbReference type="Gene3D" id="2.60.120.1440">
    <property type="match status" value="1"/>
</dbReference>
<organism evidence="4 5">
    <name type="scientific">Parasphingorhabdus cellanae</name>
    <dbReference type="NCBI Taxonomy" id="2806553"/>
    <lineage>
        <taxon>Bacteria</taxon>
        <taxon>Pseudomonadati</taxon>
        <taxon>Pseudomonadota</taxon>
        <taxon>Alphaproteobacteria</taxon>
        <taxon>Sphingomonadales</taxon>
        <taxon>Sphingomonadaceae</taxon>
        <taxon>Parasphingorhabdus</taxon>
    </lineage>
</organism>
<dbReference type="PIRSF" id="PIRSF018266">
    <property type="entry name" value="FecR"/>
    <property type="match status" value="1"/>
</dbReference>